<sequence length="197" mass="21505">MAVNKVGRPSKAAERRAQIFGAVTDVIALEGLSALTTTSVAEAAGLKRTLVGHYFPSRDSLIEQYVSFAVGVYGEVMIERAAVGSVDEALHAMLDESAYPEPKYLTVWLDLVAASSRDPSIQTQLDWLWTELWLPKIRALIATEHPGAGREQLAGAAFCITALIEAYWAFRAQLTTGHVRRRRQVVAACHGILAQLD</sequence>
<dbReference type="OrthoDB" id="4726108at2"/>
<feature type="domain" description="HTH tetR-type" evidence="3">
    <location>
        <begin position="13"/>
        <end position="73"/>
    </location>
</feature>
<proteinExistence type="predicted"/>
<dbReference type="InterPro" id="IPR050109">
    <property type="entry name" value="HTH-type_TetR-like_transc_reg"/>
</dbReference>
<evidence type="ECO:0000313" key="5">
    <source>
        <dbReference type="Proteomes" id="UP000011666"/>
    </source>
</evidence>
<evidence type="ECO:0000256" key="1">
    <source>
        <dbReference type="ARBA" id="ARBA00023125"/>
    </source>
</evidence>
<evidence type="ECO:0000256" key="2">
    <source>
        <dbReference type="PROSITE-ProRule" id="PRU00335"/>
    </source>
</evidence>
<dbReference type="GO" id="GO:0000976">
    <property type="term" value="F:transcription cis-regulatory region binding"/>
    <property type="evidence" value="ECO:0007669"/>
    <property type="project" value="TreeGrafter"/>
</dbReference>
<comment type="caution">
    <text evidence="4">The sequence shown here is derived from an EMBL/GenBank/DDBJ whole genome shotgun (WGS) entry which is preliminary data.</text>
</comment>
<gene>
    <name evidence="4" type="ORF">GS4_23_00200</name>
</gene>
<dbReference type="STRING" id="1223545.GS4_23_00200"/>
<feature type="DNA-binding region" description="H-T-H motif" evidence="2">
    <location>
        <begin position="36"/>
        <end position="55"/>
    </location>
</feature>
<accession>M0QLP5</accession>
<name>M0QLP5_9ACTN</name>
<evidence type="ECO:0000259" key="3">
    <source>
        <dbReference type="PROSITE" id="PS50977"/>
    </source>
</evidence>
<dbReference type="AlphaFoldDB" id="M0QLP5"/>
<dbReference type="InterPro" id="IPR001647">
    <property type="entry name" value="HTH_TetR"/>
</dbReference>
<keyword evidence="1 2" id="KW-0238">DNA-binding</keyword>
<dbReference type="GO" id="GO:0003700">
    <property type="term" value="F:DNA-binding transcription factor activity"/>
    <property type="evidence" value="ECO:0007669"/>
    <property type="project" value="TreeGrafter"/>
</dbReference>
<keyword evidence="5" id="KW-1185">Reference proteome</keyword>
<dbReference type="EMBL" id="BANX01000023">
    <property type="protein sequence ID" value="GAC69226.1"/>
    <property type="molecule type" value="Genomic_DNA"/>
</dbReference>
<dbReference type="PROSITE" id="PS50977">
    <property type="entry name" value="HTH_TETR_2"/>
    <property type="match status" value="1"/>
</dbReference>
<protein>
    <submittedName>
        <fullName evidence="4">Putative TetR family transcriptional regulator</fullName>
    </submittedName>
</protein>
<dbReference type="PANTHER" id="PTHR30055">
    <property type="entry name" value="HTH-TYPE TRANSCRIPTIONAL REGULATOR RUTR"/>
    <property type="match status" value="1"/>
</dbReference>
<reference evidence="4 5" key="1">
    <citation type="submission" date="2013-01" db="EMBL/GenBank/DDBJ databases">
        <title>Whole genome shotgun sequence of Gordonia soli NBRC 108243.</title>
        <authorList>
            <person name="Isaki-Nakamura S."/>
            <person name="Hosoyama A."/>
            <person name="Tsuchikane K."/>
            <person name="Ando Y."/>
            <person name="Baba S."/>
            <person name="Ohji S."/>
            <person name="Hamada M."/>
            <person name="Tamura T."/>
            <person name="Yamazoe A."/>
            <person name="Yamazaki S."/>
            <person name="Fujita N."/>
        </authorList>
    </citation>
    <scope>NUCLEOTIDE SEQUENCE [LARGE SCALE GENOMIC DNA]</scope>
    <source>
        <strain evidence="4 5">NBRC 108243</strain>
    </source>
</reference>
<dbReference type="eggNOG" id="COG1309">
    <property type="taxonomic scope" value="Bacteria"/>
</dbReference>
<dbReference type="RefSeq" id="WP_007622082.1">
    <property type="nucleotide sequence ID" value="NZ_BANX01000023.1"/>
</dbReference>
<dbReference type="InterPro" id="IPR009057">
    <property type="entry name" value="Homeodomain-like_sf"/>
</dbReference>
<dbReference type="Proteomes" id="UP000011666">
    <property type="component" value="Unassembled WGS sequence"/>
</dbReference>
<dbReference type="Gene3D" id="1.10.357.10">
    <property type="entry name" value="Tetracycline Repressor, domain 2"/>
    <property type="match status" value="1"/>
</dbReference>
<evidence type="ECO:0000313" key="4">
    <source>
        <dbReference type="EMBL" id="GAC69226.1"/>
    </source>
</evidence>
<dbReference type="PANTHER" id="PTHR30055:SF228">
    <property type="entry name" value="TRANSCRIPTIONAL REGULATOR-RELATED"/>
    <property type="match status" value="1"/>
</dbReference>
<dbReference type="SUPFAM" id="SSF46689">
    <property type="entry name" value="Homeodomain-like"/>
    <property type="match status" value="1"/>
</dbReference>
<dbReference type="Pfam" id="PF00440">
    <property type="entry name" value="TetR_N"/>
    <property type="match status" value="1"/>
</dbReference>
<organism evidence="4 5">
    <name type="scientific">Gordonia soli NBRC 108243</name>
    <dbReference type="NCBI Taxonomy" id="1223545"/>
    <lineage>
        <taxon>Bacteria</taxon>
        <taxon>Bacillati</taxon>
        <taxon>Actinomycetota</taxon>
        <taxon>Actinomycetes</taxon>
        <taxon>Mycobacteriales</taxon>
        <taxon>Gordoniaceae</taxon>
        <taxon>Gordonia</taxon>
    </lineage>
</organism>